<dbReference type="Proteomes" id="UP001401887">
    <property type="component" value="Unassembled WGS sequence"/>
</dbReference>
<name>A0ABP9W9H7_9DEIO</name>
<evidence type="ECO:0000313" key="2">
    <source>
        <dbReference type="EMBL" id="GAA5513415.1"/>
    </source>
</evidence>
<sequence>MTGMPVPLFPLPNVVLFPGQVLPLYVFERRYRELLARVQASGEPFGIVRIVQPRDTSPLPLHDRVAGVGTLAHLLRAETHEDGTSSIQVAGGERFRVQAFDLTHAYLSADVTLWPLHPAPLDRPAEEAAARRLLSDLLRLRPADAPALREAAPQDPLLIASFAAALLPLDAGQREQALEAPTVLERLETLLGFLPGEARVLH</sequence>
<protein>
    <submittedName>
        <fullName evidence="2">Lon protease</fullName>
    </submittedName>
</protein>
<dbReference type="SUPFAM" id="SSF88697">
    <property type="entry name" value="PUA domain-like"/>
    <property type="match status" value="1"/>
</dbReference>
<organism evidence="2 3">
    <name type="scientific">Deinococcus carri</name>
    <dbReference type="NCBI Taxonomy" id="1211323"/>
    <lineage>
        <taxon>Bacteria</taxon>
        <taxon>Thermotogati</taxon>
        <taxon>Deinococcota</taxon>
        <taxon>Deinococci</taxon>
        <taxon>Deinococcales</taxon>
        <taxon>Deinococcaceae</taxon>
        <taxon>Deinococcus</taxon>
    </lineage>
</organism>
<dbReference type="PANTHER" id="PTHR46732:SF8">
    <property type="entry name" value="ATP-DEPENDENT PROTEASE LA (LON) DOMAIN PROTEIN"/>
    <property type="match status" value="1"/>
</dbReference>
<dbReference type="SMART" id="SM00464">
    <property type="entry name" value="LON"/>
    <property type="match status" value="1"/>
</dbReference>
<dbReference type="PROSITE" id="PS51787">
    <property type="entry name" value="LON_N"/>
    <property type="match status" value="1"/>
</dbReference>
<keyword evidence="2" id="KW-0645">Protease</keyword>
<dbReference type="EMBL" id="BAABRP010000007">
    <property type="protein sequence ID" value="GAA5513415.1"/>
    <property type="molecule type" value="Genomic_DNA"/>
</dbReference>
<evidence type="ECO:0000259" key="1">
    <source>
        <dbReference type="PROSITE" id="PS51787"/>
    </source>
</evidence>
<dbReference type="GO" id="GO:0006508">
    <property type="term" value="P:proteolysis"/>
    <property type="evidence" value="ECO:0007669"/>
    <property type="project" value="UniProtKB-KW"/>
</dbReference>
<dbReference type="Gene3D" id="2.30.130.40">
    <property type="entry name" value="LON domain-like"/>
    <property type="match status" value="1"/>
</dbReference>
<dbReference type="InterPro" id="IPR046336">
    <property type="entry name" value="Lon_prtase_N_sf"/>
</dbReference>
<accession>A0ABP9W9H7</accession>
<keyword evidence="2" id="KW-0378">Hydrolase</keyword>
<proteinExistence type="predicted"/>
<dbReference type="InterPro" id="IPR015947">
    <property type="entry name" value="PUA-like_sf"/>
</dbReference>
<gene>
    <name evidence="2" type="primary">lon</name>
    <name evidence="2" type="ORF">Dcar01_02150</name>
</gene>
<dbReference type="InterPro" id="IPR003111">
    <property type="entry name" value="Lon_prtase_N"/>
</dbReference>
<evidence type="ECO:0000313" key="3">
    <source>
        <dbReference type="Proteomes" id="UP001401887"/>
    </source>
</evidence>
<keyword evidence="3" id="KW-1185">Reference proteome</keyword>
<reference evidence="2 3" key="1">
    <citation type="submission" date="2024-02" db="EMBL/GenBank/DDBJ databases">
        <title>Deinococcus carri NBRC 110142.</title>
        <authorList>
            <person name="Ichikawa N."/>
            <person name="Katano-Makiyama Y."/>
            <person name="Hidaka K."/>
        </authorList>
    </citation>
    <scope>NUCLEOTIDE SEQUENCE [LARGE SCALE GENOMIC DNA]</scope>
    <source>
        <strain evidence="2 3">NBRC 110142</strain>
    </source>
</reference>
<feature type="domain" description="Lon N-terminal" evidence="1">
    <location>
        <begin position="6"/>
        <end position="198"/>
    </location>
</feature>
<dbReference type="Pfam" id="PF02190">
    <property type="entry name" value="LON_substr_bdg"/>
    <property type="match status" value="1"/>
</dbReference>
<dbReference type="PANTHER" id="PTHR46732">
    <property type="entry name" value="ATP-DEPENDENT PROTEASE LA (LON) DOMAIN PROTEIN"/>
    <property type="match status" value="1"/>
</dbReference>
<comment type="caution">
    <text evidence="2">The sequence shown here is derived from an EMBL/GenBank/DDBJ whole genome shotgun (WGS) entry which is preliminary data.</text>
</comment>
<dbReference type="GO" id="GO:0008233">
    <property type="term" value="F:peptidase activity"/>
    <property type="evidence" value="ECO:0007669"/>
    <property type="project" value="UniProtKB-KW"/>
</dbReference>